<comment type="caution">
    <text evidence="3">The sequence shown here is derived from an EMBL/GenBank/DDBJ whole genome shotgun (WGS) entry which is preliminary data.</text>
</comment>
<evidence type="ECO:0000256" key="1">
    <source>
        <dbReference type="SAM" id="Phobius"/>
    </source>
</evidence>
<dbReference type="CDD" id="cd14845">
    <property type="entry name" value="L-Ala-D-Glu_peptidase_like"/>
    <property type="match status" value="1"/>
</dbReference>
<name>A0A941DW12_9BACI</name>
<keyword evidence="1" id="KW-0812">Transmembrane</keyword>
<feature type="domain" description="Peptidase M15C" evidence="2">
    <location>
        <begin position="98"/>
        <end position="166"/>
    </location>
</feature>
<dbReference type="Pfam" id="PF13539">
    <property type="entry name" value="Peptidase_M15_4"/>
    <property type="match status" value="1"/>
</dbReference>
<dbReference type="SUPFAM" id="SSF55166">
    <property type="entry name" value="Hedgehog/DD-peptidase"/>
    <property type="match status" value="1"/>
</dbReference>
<reference evidence="3" key="1">
    <citation type="submission" date="2021-04" db="EMBL/GenBank/DDBJ databases">
        <title>Isolation and polyphasic classification of algal microorganism.</title>
        <authorList>
            <person name="Wang S."/>
        </authorList>
    </citation>
    <scope>NUCLEOTIDE SEQUENCE</scope>
    <source>
        <strain evidence="3">720a</strain>
    </source>
</reference>
<keyword evidence="1" id="KW-1133">Transmembrane helix</keyword>
<dbReference type="PANTHER" id="PTHR34385">
    <property type="entry name" value="D-ALANYL-D-ALANINE CARBOXYPEPTIDASE"/>
    <property type="match status" value="1"/>
</dbReference>
<keyword evidence="1" id="KW-0472">Membrane</keyword>
<protein>
    <submittedName>
        <fullName evidence="3">M15 family metallopeptidase</fullName>
    </submittedName>
</protein>
<gene>
    <name evidence="3" type="ORF">KCX74_17125</name>
</gene>
<accession>A0A941DW12</accession>
<dbReference type="InterPro" id="IPR039561">
    <property type="entry name" value="Peptidase_M15C"/>
</dbReference>
<dbReference type="Gene3D" id="3.30.1380.10">
    <property type="match status" value="1"/>
</dbReference>
<dbReference type="AlphaFoldDB" id="A0A941DW12"/>
<organism evidence="3 4">
    <name type="scientific">Virgibacillus salarius</name>
    <dbReference type="NCBI Taxonomy" id="447199"/>
    <lineage>
        <taxon>Bacteria</taxon>
        <taxon>Bacillati</taxon>
        <taxon>Bacillota</taxon>
        <taxon>Bacilli</taxon>
        <taxon>Bacillales</taxon>
        <taxon>Bacillaceae</taxon>
        <taxon>Virgibacillus</taxon>
    </lineage>
</organism>
<dbReference type="InterPro" id="IPR052179">
    <property type="entry name" value="DD-CPase-like"/>
</dbReference>
<dbReference type="Proteomes" id="UP000675284">
    <property type="component" value="Unassembled WGS sequence"/>
</dbReference>
<sequence length="184" mass="21205">MKKLQQILLPWIIIILCLVILFHVYHHNNGKYSESDKGDPLPSNLHPTVEANKNRLIERAAKKNIDVVITEEVRSFKEQNRLYEQGRTRKGNIVTYAKGGESYHNYGLAIDFALENDTGKIIWNIQYDGNGNNQSDWYEVAAIAKELGFEWGGDWNNFKDYPHLQMTFGLSINQLQQGVRPKVD</sequence>
<dbReference type="PANTHER" id="PTHR34385:SF1">
    <property type="entry name" value="PEPTIDOGLYCAN L-ALANYL-D-GLUTAMATE ENDOPEPTIDASE CWLK"/>
    <property type="match status" value="1"/>
</dbReference>
<evidence type="ECO:0000313" key="3">
    <source>
        <dbReference type="EMBL" id="MBR7797755.1"/>
    </source>
</evidence>
<dbReference type="EMBL" id="JAGSOT010000069">
    <property type="protein sequence ID" value="MBR7797755.1"/>
    <property type="molecule type" value="Genomic_DNA"/>
</dbReference>
<evidence type="ECO:0000313" key="4">
    <source>
        <dbReference type="Proteomes" id="UP000675284"/>
    </source>
</evidence>
<dbReference type="RefSeq" id="WP_166530850.1">
    <property type="nucleotide sequence ID" value="NZ_BAAACY010000022.1"/>
</dbReference>
<evidence type="ECO:0000259" key="2">
    <source>
        <dbReference type="Pfam" id="PF13539"/>
    </source>
</evidence>
<proteinExistence type="predicted"/>
<keyword evidence="4" id="KW-1185">Reference proteome</keyword>
<dbReference type="InterPro" id="IPR009045">
    <property type="entry name" value="Zn_M74/Hedgehog-like"/>
</dbReference>
<feature type="transmembrane region" description="Helical" evidence="1">
    <location>
        <begin position="7"/>
        <end position="25"/>
    </location>
</feature>
<dbReference type="GO" id="GO:0008233">
    <property type="term" value="F:peptidase activity"/>
    <property type="evidence" value="ECO:0007669"/>
    <property type="project" value="InterPro"/>
</dbReference>